<keyword evidence="3" id="KW-1185">Reference proteome</keyword>
<evidence type="ECO:0008006" key="4">
    <source>
        <dbReference type="Google" id="ProtNLM"/>
    </source>
</evidence>
<dbReference type="RefSeq" id="WP_229676108.1">
    <property type="nucleotide sequence ID" value="NZ_BMIG01000001.1"/>
</dbReference>
<name>A0A916WBP8_9BURK</name>
<feature type="transmembrane region" description="Helical" evidence="1">
    <location>
        <begin position="99"/>
        <end position="121"/>
    </location>
</feature>
<evidence type="ECO:0000313" key="3">
    <source>
        <dbReference type="Proteomes" id="UP000620596"/>
    </source>
</evidence>
<dbReference type="EMBL" id="BMIG01000001">
    <property type="protein sequence ID" value="GGA86111.1"/>
    <property type="molecule type" value="Genomic_DNA"/>
</dbReference>
<keyword evidence="1" id="KW-0812">Transmembrane</keyword>
<dbReference type="Proteomes" id="UP000620596">
    <property type="component" value="Unassembled WGS sequence"/>
</dbReference>
<evidence type="ECO:0000256" key="1">
    <source>
        <dbReference type="SAM" id="Phobius"/>
    </source>
</evidence>
<organism evidence="2 3">
    <name type="scientific">Polaromonas eurypsychrophila</name>
    <dbReference type="NCBI Taxonomy" id="1614635"/>
    <lineage>
        <taxon>Bacteria</taxon>
        <taxon>Pseudomonadati</taxon>
        <taxon>Pseudomonadota</taxon>
        <taxon>Betaproteobacteria</taxon>
        <taxon>Burkholderiales</taxon>
        <taxon>Comamonadaceae</taxon>
        <taxon>Polaromonas</taxon>
    </lineage>
</organism>
<evidence type="ECO:0000313" key="2">
    <source>
        <dbReference type="EMBL" id="GGA86111.1"/>
    </source>
</evidence>
<protein>
    <recommendedName>
        <fullName evidence="4">Integral membrane protein</fullName>
    </recommendedName>
</protein>
<feature type="transmembrane region" description="Helical" evidence="1">
    <location>
        <begin position="12"/>
        <end position="36"/>
    </location>
</feature>
<comment type="caution">
    <text evidence="2">The sequence shown here is derived from an EMBL/GenBank/DDBJ whole genome shotgun (WGS) entry which is preliminary data.</text>
</comment>
<keyword evidence="1" id="KW-0472">Membrane</keyword>
<reference evidence="2" key="1">
    <citation type="journal article" date="2014" name="Int. J. Syst. Evol. Microbiol.">
        <title>Complete genome sequence of Corynebacterium casei LMG S-19264T (=DSM 44701T), isolated from a smear-ripened cheese.</title>
        <authorList>
            <consortium name="US DOE Joint Genome Institute (JGI-PGF)"/>
            <person name="Walter F."/>
            <person name="Albersmeier A."/>
            <person name="Kalinowski J."/>
            <person name="Ruckert C."/>
        </authorList>
    </citation>
    <scope>NUCLEOTIDE SEQUENCE</scope>
    <source>
        <strain evidence="2">CGMCC 1.15322</strain>
    </source>
</reference>
<proteinExistence type="predicted"/>
<feature type="transmembrane region" description="Helical" evidence="1">
    <location>
        <begin position="42"/>
        <end position="60"/>
    </location>
</feature>
<sequence>MSASAHFLRRVLWLDAGTGLATGALQLLLPAWLAGLLGLPEALLVESGWAMLAFTAYITFLATRRQIPPAGVWLLIVGNAAWALGCLALIFGGGLTPTLLGTAFLAVQAFWVGLMAELEWVGLRKAAASRW</sequence>
<dbReference type="AlphaFoldDB" id="A0A916WBP8"/>
<keyword evidence="1" id="KW-1133">Transmembrane helix</keyword>
<accession>A0A916WBP8</accession>
<gene>
    <name evidence="2" type="ORF">GCM10011496_03400</name>
</gene>
<reference evidence="2" key="2">
    <citation type="submission" date="2020-09" db="EMBL/GenBank/DDBJ databases">
        <authorList>
            <person name="Sun Q."/>
            <person name="Zhou Y."/>
        </authorList>
    </citation>
    <scope>NUCLEOTIDE SEQUENCE</scope>
    <source>
        <strain evidence="2">CGMCC 1.15322</strain>
    </source>
</reference>
<feature type="transmembrane region" description="Helical" evidence="1">
    <location>
        <begin position="72"/>
        <end position="93"/>
    </location>
</feature>